<name>A0A9D4BYD1_DREPO</name>
<proteinExistence type="predicted"/>
<dbReference type="AlphaFoldDB" id="A0A9D4BYD1"/>
<evidence type="ECO:0000313" key="2">
    <source>
        <dbReference type="Proteomes" id="UP000828390"/>
    </source>
</evidence>
<keyword evidence="2" id="KW-1185">Reference proteome</keyword>
<dbReference type="EMBL" id="JAIWYP010000014">
    <property type="protein sequence ID" value="KAH3713283.1"/>
    <property type="molecule type" value="Genomic_DNA"/>
</dbReference>
<evidence type="ECO:0000313" key="1">
    <source>
        <dbReference type="EMBL" id="KAH3713283.1"/>
    </source>
</evidence>
<sequence>MLFIDDVTKINVARNRERVSYEVIDKRRHDDVNKIQGQMRQRCVWDLTCVTGTSFIKRRPGRGSIRKDNPLFPAGEVGRKPAKKRATYAECFRYIAKNCSDLFTSSTALAMSSYRYVSWLMVKLAFTNSDWKGVILLFVIR</sequence>
<gene>
    <name evidence="1" type="ORF">DPMN_073071</name>
</gene>
<accession>A0A9D4BYD1</accession>
<reference evidence="1" key="1">
    <citation type="journal article" date="2019" name="bioRxiv">
        <title>The Genome of the Zebra Mussel, Dreissena polymorpha: A Resource for Invasive Species Research.</title>
        <authorList>
            <person name="McCartney M.A."/>
            <person name="Auch B."/>
            <person name="Kono T."/>
            <person name="Mallez S."/>
            <person name="Zhang Y."/>
            <person name="Obille A."/>
            <person name="Becker A."/>
            <person name="Abrahante J.E."/>
            <person name="Garbe J."/>
            <person name="Badalamenti J.P."/>
            <person name="Herman A."/>
            <person name="Mangelson H."/>
            <person name="Liachko I."/>
            <person name="Sullivan S."/>
            <person name="Sone E.D."/>
            <person name="Koren S."/>
            <person name="Silverstein K.A.T."/>
            <person name="Beckman K.B."/>
            <person name="Gohl D.M."/>
        </authorList>
    </citation>
    <scope>NUCLEOTIDE SEQUENCE</scope>
    <source>
        <strain evidence="1">Duluth1</strain>
        <tissue evidence="1">Whole animal</tissue>
    </source>
</reference>
<dbReference type="Proteomes" id="UP000828390">
    <property type="component" value="Unassembled WGS sequence"/>
</dbReference>
<comment type="caution">
    <text evidence="1">The sequence shown here is derived from an EMBL/GenBank/DDBJ whole genome shotgun (WGS) entry which is preliminary data.</text>
</comment>
<organism evidence="1 2">
    <name type="scientific">Dreissena polymorpha</name>
    <name type="common">Zebra mussel</name>
    <name type="synonym">Mytilus polymorpha</name>
    <dbReference type="NCBI Taxonomy" id="45954"/>
    <lineage>
        <taxon>Eukaryota</taxon>
        <taxon>Metazoa</taxon>
        <taxon>Spiralia</taxon>
        <taxon>Lophotrochozoa</taxon>
        <taxon>Mollusca</taxon>
        <taxon>Bivalvia</taxon>
        <taxon>Autobranchia</taxon>
        <taxon>Heteroconchia</taxon>
        <taxon>Euheterodonta</taxon>
        <taxon>Imparidentia</taxon>
        <taxon>Neoheterodontei</taxon>
        <taxon>Myida</taxon>
        <taxon>Dreissenoidea</taxon>
        <taxon>Dreissenidae</taxon>
        <taxon>Dreissena</taxon>
    </lineage>
</organism>
<protein>
    <submittedName>
        <fullName evidence="1">Uncharacterized protein</fullName>
    </submittedName>
</protein>
<reference evidence="1" key="2">
    <citation type="submission" date="2020-11" db="EMBL/GenBank/DDBJ databases">
        <authorList>
            <person name="McCartney M.A."/>
            <person name="Auch B."/>
            <person name="Kono T."/>
            <person name="Mallez S."/>
            <person name="Becker A."/>
            <person name="Gohl D.M."/>
            <person name="Silverstein K.A.T."/>
            <person name="Koren S."/>
            <person name="Bechman K.B."/>
            <person name="Herman A."/>
            <person name="Abrahante J.E."/>
            <person name="Garbe J."/>
        </authorList>
    </citation>
    <scope>NUCLEOTIDE SEQUENCE</scope>
    <source>
        <strain evidence="1">Duluth1</strain>
        <tissue evidence="1">Whole animal</tissue>
    </source>
</reference>